<name>A0ABS4VFI1_9ACTN</name>
<dbReference type="SUPFAM" id="SSF52266">
    <property type="entry name" value="SGNH hydrolase"/>
    <property type="match status" value="1"/>
</dbReference>
<accession>A0ABS4VFI1</accession>
<comment type="caution">
    <text evidence="3">The sequence shown here is derived from an EMBL/GenBank/DDBJ whole genome shotgun (WGS) entry which is preliminary data.</text>
</comment>
<dbReference type="InterPro" id="IPR013830">
    <property type="entry name" value="SGNH_hydro"/>
</dbReference>
<evidence type="ECO:0000313" key="3">
    <source>
        <dbReference type="EMBL" id="MBP2362683.1"/>
    </source>
</evidence>
<keyword evidence="4" id="KW-1185">Reference proteome</keyword>
<dbReference type="PANTHER" id="PTHR37981:SF1">
    <property type="entry name" value="SGNH HYDROLASE-TYPE ESTERASE DOMAIN-CONTAINING PROTEIN"/>
    <property type="match status" value="1"/>
</dbReference>
<evidence type="ECO:0000313" key="4">
    <source>
        <dbReference type="Proteomes" id="UP001519311"/>
    </source>
</evidence>
<dbReference type="PANTHER" id="PTHR37981">
    <property type="entry name" value="LIPASE 2"/>
    <property type="match status" value="1"/>
</dbReference>
<dbReference type="InterPro" id="IPR037460">
    <property type="entry name" value="SEST-like"/>
</dbReference>
<dbReference type="EMBL" id="JAGINS010000001">
    <property type="protein sequence ID" value="MBP2362683.1"/>
    <property type="molecule type" value="Genomic_DNA"/>
</dbReference>
<dbReference type="RefSeq" id="WP_209470938.1">
    <property type="nucleotide sequence ID" value="NZ_BMWJ01000005.1"/>
</dbReference>
<sequence>MPLTRSAGAALLALALASVAVPASASSTAAAADDVHYVALGDSYASGTGAGSYSDVACTRSRNAYPALWAGANDPASFSFAACGGAKIPDVVSSQVGELDQDTTLVSLSIGGNDSGFASTMLSCQYSTQSACERALATAGEYVVNELPGELDSLYATVRARAPHAEVVVVGYPHLYKEGGLCIGGLGSAKRTAVNRGSDLLNATIAGRAAAAGFTFVDGRPAFAGHEICTSDAWISGTNVHPTAEGHESGYLPAFGAAVSGN</sequence>
<dbReference type="Pfam" id="PF13472">
    <property type="entry name" value="Lipase_GDSL_2"/>
    <property type="match status" value="1"/>
</dbReference>
<evidence type="ECO:0000259" key="2">
    <source>
        <dbReference type="Pfam" id="PF13472"/>
    </source>
</evidence>
<dbReference type="InterPro" id="IPR036514">
    <property type="entry name" value="SGNH_hydro_sf"/>
</dbReference>
<protein>
    <recommendedName>
        <fullName evidence="2">SGNH hydrolase-type esterase domain-containing protein</fullName>
    </recommendedName>
</protein>
<dbReference type="Gene3D" id="3.40.50.1110">
    <property type="entry name" value="SGNH hydrolase"/>
    <property type="match status" value="1"/>
</dbReference>
<feature type="chain" id="PRO_5045992760" description="SGNH hydrolase-type esterase domain-containing protein" evidence="1">
    <location>
        <begin position="26"/>
        <end position="262"/>
    </location>
</feature>
<proteinExistence type="predicted"/>
<feature type="signal peptide" evidence="1">
    <location>
        <begin position="1"/>
        <end position="25"/>
    </location>
</feature>
<organism evidence="3 4">
    <name type="scientific">Streptomyces clavifer</name>
    <dbReference type="NCBI Taxonomy" id="68188"/>
    <lineage>
        <taxon>Bacteria</taxon>
        <taxon>Bacillati</taxon>
        <taxon>Actinomycetota</taxon>
        <taxon>Actinomycetes</taxon>
        <taxon>Kitasatosporales</taxon>
        <taxon>Streptomycetaceae</taxon>
        <taxon>Streptomyces</taxon>
    </lineage>
</organism>
<reference evidence="3 4" key="1">
    <citation type="submission" date="2021-03" db="EMBL/GenBank/DDBJ databases">
        <title>Sequencing the genomes of 1000 actinobacteria strains.</title>
        <authorList>
            <person name="Klenk H.-P."/>
        </authorList>
    </citation>
    <scope>NUCLEOTIDE SEQUENCE [LARGE SCALE GENOMIC DNA]</scope>
    <source>
        <strain evidence="3 4">DSM 40843</strain>
    </source>
</reference>
<dbReference type="Proteomes" id="UP001519311">
    <property type="component" value="Unassembled WGS sequence"/>
</dbReference>
<keyword evidence="1" id="KW-0732">Signal</keyword>
<dbReference type="CDD" id="cd01823">
    <property type="entry name" value="SEST_like"/>
    <property type="match status" value="1"/>
</dbReference>
<gene>
    <name evidence="3" type="ORF">JOF59_005083</name>
</gene>
<feature type="domain" description="SGNH hydrolase-type esterase" evidence="2">
    <location>
        <begin position="39"/>
        <end position="248"/>
    </location>
</feature>
<evidence type="ECO:0000256" key="1">
    <source>
        <dbReference type="SAM" id="SignalP"/>
    </source>
</evidence>